<evidence type="ECO:0000313" key="2">
    <source>
        <dbReference type="Proteomes" id="UP000828390"/>
    </source>
</evidence>
<dbReference type="Proteomes" id="UP000828390">
    <property type="component" value="Unassembled WGS sequence"/>
</dbReference>
<dbReference type="EMBL" id="JAIWYP010000003">
    <property type="protein sequence ID" value="KAH3845057.1"/>
    <property type="molecule type" value="Genomic_DNA"/>
</dbReference>
<name>A0A9D4QW96_DREPO</name>
<sequence>MFSLMYRTRQSLGRAKSFTACTMENAFHRKMRPSATVNRAIQAMIAIQMLTNALFSRVKMEVHATMKSTTTHAIARLFLPVETAT</sequence>
<protein>
    <submittedName>
        <fullName evidence="1">Uncharacterized protein</fullName>
    </submittedName>
</protein>
<proteinExistence type="predicted"/>
<comment type="caution">
    <text evidence="1">The sequence shown here is derived from an EMBL/GenBank/DDBJ whole genome shotgun (WGS) entry which is preliminary data.</text>
</comment>
<reference evidence="1" key="1">
    <citation type="journal article" date="2019" name="bioRxiv">
        <title>The Genome of the Zebra Mussel, Dreissena polymorpha: A Resource for Invasive Species Research.</title>
        <authorList>
            <person name="McCartney M.A."/>
            <person name="Auch B."/>
            <person name="Kono T."/>
            <person name="Mallez S."/>
            <person name="Zhang Y."/>
            <person name="Obille A."/>
            <person name="Becker A."/>
            <person name="Abrahante J.E."/>
            <person name="Garbe J."/>
            <person name="Badalamenti J.P."/>
            <person name="Herman A."/>
            <person name="Mangelson H."/>
            <person name="Liachko I."/>
            <person name="Sullivan S."/>
            <person name="Sone E.D."/>
            <person name="Koren S."/>
            <person name="Silverstein K.A.T."/>
            <person name="Beckman K.B."/>
            <person name="Gohl D.M."/>
        </authorList>
    </citation>
    <scope>NUCLEOTIDE SEQUENCE</scope>
    <source>
        <strain evidence="1">Duluth1</strain>
        <tissue evidence="1">Whole animal</tissue>
    </source>
</reference>
<evidence type="ECO:0000313" key="1">
    <source>
        <dbReference type="EMBL" id="KAH3845057.1"/>
    </source>
</evidence>
<keyword evidence="2" id="KW-1185">Reference proteome</keyword>
<accession>A0A9D4QW96</accession>
<reference evidence="1" key="2">
    <citation type="submission" date="2020-11" db="EMBL/GenBank/DDBJ databases">
        <authorList>
            <person name="McCartney M.A."/>
            <person name="Auch B."/>
            <person name="Kono T."/>
            <person name="Mallez S."/>
            <person name="Becker A."/>
            <person name="Gohl D.M."/>
            <person name="Silverstein K.A.T."/>
            <person name="Koren S."/>
            <person name="Bechman K.B."/>
            <person name="Herman A."/>
            <person name="Abrahante J.E."/>
            <person name="Garbe J."/>
        </authorList>
    </citation>
    <scope>NUCLEOTIDE SEQUENCE</scope>
    <source>
        <strain evidence="1">Duluth1</strain>
        <tissue evidence="1">Whole animal</tissue>
    </source>
</reference>
<dbReference type="AlphaFoldDB" id="A0A9D4QW96"/>
<gene>
    <name evidence="1" type="ORF">DPMN_087326</name>
</gene>
<organism evidence="1 2">
    <name type="scientific">Dreissena polymorpha</name>
    <name type="common">Zebra mussel</name>
    <name type="synonym">Mytilus polymorpha</name>
    <dbReference type="NCBI Taxonomy" id="45954"/>
    <lineage>
        <taxon>Eukaryota</taxon>
        <taxon>Metazoa</taxon>
        <taxon>Spiralia</taxon>
        <taxon>Lophotrochozoa</taxon>
        <taxon>Mollusca</taxon>
        <taxon>Bivalvia</taxon>
        <taxon>Autobranchia</taxon>
        <taxon>Heteroconchia</taxon>
        <taxon>Euheterodonta</taxon>
        <taxon>Imparidentia</taxon>
        <taxon>Neoheterodontei</taxon>
        <taxon>Myida</taxon>
        <taxon>Dreissenoidea</taxon>
        <taxon>Dreissenidae</taxon>
        <taxon>Dreissena</taxon>
    </lineage>
</organism>